<gene>
    <name evidence="1" type="ORF">Tcan_04497</name>
</gene>
<sequence length="119" mass="12930">MSGASPSISGCLPLFNTSSLAGKFPSNSLSANKLVPSADAEIDAVSLLVNNEPPKKQQRYMKAPFAQQRHRVRKPPMTLIHACKQKAPTRKQKRKVVSTTAYLDGRLLLLREPVSSGSS</sequence>
<name>A0A0B2VY82_TOXCA</name>
<comment type="caution">
    <text evidence="1">The sequence shown here is derived from an EMBL/GenBank/DDBJ whole genome shotgun (WGS) entry which is preliminary data.</text>
</comment>
<dbReference type="AlphaFoldDB" id="A0A0B2VY82"/>
<accession>A0A0B2VY82</accession>
<dbReference type="EMBL" id="JPKZ01000540">
    <property type="protein sequence ID" value="KHN86628.1"/>
    <property type="molecule type" value="Genomic_DNA"/>
</dbReference>
<evidence type="ECO:0000313" key="1">
    <source>
        <dbReference type="EMBL" id="KHN86628.1"/>
    </source>
</evidence>
<evidence type="ECO:0000313" key="2">
    <source>
        <dbReference type="Proteomes" id="UP000031036"/>
    </source>
</evidence>
<keyword evidence="2" id="KW-1185">Reference proteome</keyword>
<protein>
    <submittedName>
        <fullName evidence="1">Uncharacterized protein</fullName>
    </submittedName>
</protein>
<proteinExistence type="predicted"/>
<dbReference type="Proteomes" id="UP000031036">
    <property type="component" value="Unassembled WGS sequence"/>
</dbReference>
<organism evidence="1 2">
    <name type="scientific">Toxocara canis</name>
    <name type="common">Canine roundworm</name>
    <dbReference type="NCBI Taxonomy" id="6265"/>
    <lineage>
        <taxon>Eukaryota</taxon>
        <taxon>Metazoa</taxon>
        <taxon>Ecdysozoa</taxon>
        <taxon>Nematoda</taxon>
        <taxon>Chromadorea</taxon>
        <taxon>Rhabditida</taxon>
        <taxon>Spirurina</taxon>
        <taxon>Ascaridomorpha</taxon>
        <taxon>Ascaridoidea</taxon>
        <taxon>Toxocaridae</taxon>
        <taxon>Toxocara</taxon>
    </lineage>
</organism>
<reference evidence="1 2" key="1">
    <citation type="submission" date="2014-11" db="EMBL/GenBank/DDBJ databases">
        <title>Genetic blueprint of the zoonotic pathogen Toxocara canis.</title>
        <authorList>
            <person name="Zhu X.-Q."/>
            <person name="Korhonen P.K."/>
            <person name="Cai H."/>
            <person name="Young N.D."/>
            <person name="Nejsum P."/>
            <person name="von Samson-Himmelstjerna G."/>
            <person name="Boag P.R."/>
            <person name="Tan P."/>
            <person name="Li Q."/>
            <person name="Min J."/>
            <person name="Yang Y."/>
            <person name="Wang X."/>
            <person name="Fang X."/>
            <person name="Hall R.S."/>
            <person name="Hofmann A."/>
            <person name="Sternberg P.W."/>
            <person name="Jex A.R."/>
            <person name="Gasser R.B."/>
        </authorList>
    </citation>
    <scope>NUCLEOTIDE SEQUENCE [LARGE SCALE GENOMIC DNA]</scope>
    <source>
        <strain evidence="1">PN_DK_2014</strain>
    </source>
</reference>